<evidence type="ECO:0000256" key="8">
    <source>
        <dbReference type="ARBA" id="ARBA00023204"/>
    </source>
</evidence>
<dbReference type="Gene3D" id="1.10.10.1600">
    <property type="entry name" value="Bacterial DNA polymerase III alpha subunit, thumb domain"/>
    <property type="match status" value="1"/>
</dbReference>
<evidence type="ECO:0000256" key="1">
    <source>
        <dbReference type="ARBA" id="ARBA00012417"/>
    </source>
</evidence>
<dbReference type="InterPro" id="IPR011708">
    <property type="entry name" value="DNA_pol3_alpha_NTPase_dom"/>
</dbReference>
<evidence type="ECO:0000256" key="3">
    <source>
        <dbReference type="ARBA" id="ARBA00022679"/>
    </source>
</evidence>
<dbReference type="EC" id="2.7.7.7" evidence="1"/>
<name>A0A0K2SJV4_LIMPI</name>
<keyword evidence="8" id="KW-0234">DNA repair</keyword>
<evidence type="ECO:0000256" key="7">
    <source>
        <dbReference type="ARBA" id="ARBA00022932"/>
    </source>
</evidence>
<dbReference type="Gene3D" id="1.10.150.870">
    <property type="match status" value="1"/>
</dbReference>
<reference evidence="13" key="1">
    <citation type="submission" date="2015-07" db="EMBL/GenBank/DDBJ databases">
        <title>Complete genome sequence and phylogenetic analysis of Limnochorda pilosa.</title>
        <authorList>
            <person name="Watanabe M."/>
            <person name="Kojima H."/>
            <person name="Fukui M."/>
        </authorList>
    </citation>
    <scope>NUCLEOTIDE SEQUENCE [LARGE SCALE GENOMIC DNA]</scope>
    <source>
        <strain evidence="13">HC45</strain>
    </source>
</reference>
<gene>
    <name evidence="12" type="ORF">LIP_1528</name>
</gene>
<evidence type="ECO:0000313" key="13">
    <source>
        <dbReference type="Proteomes" id="UP000065807"/>
    </source>
</evidence>
<feature type="domain" description="Polymerase/histidinol phosphatase N-terminal" evidence="11">
    <location>
        <begin position="3"/>
        <end position="70"/>
    </location>
</feature>
<dbReference type="CDD" id="cd04485">
    <property type="entry name" value="DnaE_OBF"/>
    <property type="match status" value="1"/>
</dbReference>
<dbReference type="GO" id="GO:0006281">
    <property type="term" value="P:DNA repair"/>
    <property type="evidence" value="ECO:0007669"/>
    <property type="project" value="UniProtKB-KW"/>
</dbReference>
<dbReference type="InterPro" id="IPR029460">
    <property type="entry name" value="DNAPol_HHH"/>
</dbReference>
<evidence type="ECO:0000256" key="6">
    <source>
        <dbReference type="ARBA" id="ARBA00022763"/>
    </source>
</evidence>
<evidence type="ECO:0000256" key="9">
    <source>
        <dbReference type="ARBA" id="ARBA00049244"/>
    </source>
</evidence>
<accession>A0A0K2SJV4</accession>
<keyword evidence="6" id="KW-0227">DNA damage</keyword>
<keyword evidence="4" id="KW-0548">Nucleotidyltransferase</keyword>
<feature type="region of interest" description="Disordered" evidence="10">
    <location>
        <begin position="877"/>
        <end position="916"/>
    </location>
</feature>
<dbReference type="Proteomes" id="UP000065807">
    <property type="component" value="Chromosome"/>
</dbReference>
<dbReference type="Gene3D" id="3.20.20.140">
    <property type="entry name" value="Metal-dependent hydrolases"/>
    <property type="match status" value="1"/>
</dbReference>
<sequence length="1055" mass="117447">MFAHLHVHSPFSFLEAGSSIQALVDRAAASGVEALALTDRNRLSGAVAFTRAAREAGIKPILGAEATLEDGTHLTLLADGPEGYASLSRLLTAAHLSRPRGEPAVSREALERHHQGLIALSGCRKGEIARRLLWGDRSGALRAAERYARLFGRESFYVELQNNRLPGGRALNDALREVARQAGLEWVATQDVHYATPDRFPLFDALTCVRTGTRLPDVHPERRLNGTNYLTSPQEMADLFPDDPRALRNTLEIARRCRPALPEHPPSLFPTFPTPPGESSMTLLRRLTHQGARRRYGTLTPRIRRRLEHELEVIGKLGVADAFLVTWDLIRFARERGIRHAGRGSAADSAVAYCLGLTEVDAIGRGLLFERFLSLERAQKPDIDVDFEAERRDEVADYVYRRYGADHVASVCTFHTYHARSALRDLGKVLGFPDEEIDRLAKRFPHIPADRIPQALEEFPELRSSNLPLERYRLLFELASQVAGFPRHIGTHLGGLVLSREPLAQVAPLEEAAKGVVILSFDKDDVEALGLIKLDLLSLRTLSAVDTATRTIQVREPSFRYEAIPLDDRATFRMLGRGETVGAFQLESPAQRALQARLGADSIEDVVASVALIRPGPIKGDMVEPFLRRRRGLEPVSYVDPRLAPILEKTYGVVLYQEQVIEIATVVAGFTPGESDRLRRVMTHYRSHEEMESIGRHFVEKAVARDTSPEVAEVIFSYIVGYAGYGFCEAHAAAFADTAYKTAYLLRHHPAEFYAALLSHQPMGFYPPNTLVHEARRRGIRVLPPDVNRSEKPCTVEDGAIRLSLALVRELREADVEEILTERARRPFASLGDLCRRTHLTREGLSYLVLAGALDAFDANRRRLLFGLEEALRQREEPIRTGGVGRAGRTGQTGPPAPTQQRLDLPRSGPPPEVQDFSPEQRLLLEYEALGLTTERHLMTLLEPELRRLGVTPSSRLRQMEAGRPVRVAGLLIRPHRPPTRSGRTVVFLTLEDAHGMVDATVFEHVYQRDGEAIFGGYPVLAVDGRVTWRGKGVSVDATRVWALKRRPSKHGAPA</sequence>
<dbReference type="EMBL" id="AP014924">
    <property type="protein sequence ID" value="BAS27375.1"/>
    <property type="molecule type" value="Genomic_DNA"/>
</dbReference>
<dbReference type="InterPro" id="IPR003141">
    <property type="entry name" value="Pol/His_phosphatase_N"/>
</dbReference>
<keyword evidence="2" id="KW-0963">Cytoplasm</keyword>
<dbReference type="RefSeq" id="WP_068136122.1">
    <property type="nucleotide sequence ID" value="NZ_AP014924.1"/>
</dbReference>
<evidence type="ECO:0000313" key="12">
    <source>
        <dbReference type="EMBL" id="BAS27375.1"/>
    </source>
</evidence>
<dbReference type="SUPFAM" id="SSF89550">
    <property type="entry name" value="PHP domain-like"/>
    <property type="match status" value="1"/>
</dbReference>
<dbReference type="GO" id="GO:0003887">
    <property type="term" value="F:DNA-directed DNA polymerase activity"/>
    <property type="evidence" value="ECO:0007669"/>
    <property type="project" value="UniProtKB-KW"/>
</dbReference>
<dbReference type="SMART" id="SM00481">
    <property type="entry name" value="POLIIIAc"/>
    <property type="match status" value="1"/>
</dbReference>
<dbReference type="OrthoDB" id="9803237at2"/>
<dbReference type="InterPro" id="IPR041931">
    <property type="entry name" value="DNA_pol3_alpha_thumb_dom"/>
</dbReference>
<dbReference type="InterPro" id="IPR004805">
    <property type="entry name" value="DnaE2/DnaE/PolC"/>
</dbReference>
<evidence type="ECO:0000256" key="5">
    <source>
        <dbReference type="ARBA" id="ARBA00022705"/>
    </source>
</evidence>
<keyword evidence="5" id="KW-0235">DNA replication</keyword>
<dbReference type="Pfam" id="PF07733">
    <property type="entry name" value="DNA_pol3_alpha"/>
    <property type="match status" value="1"/>
</dbReference>
<dbReference type="Pfam" id="PF17657">
    <property type="entry name" value="DNA_pol3_finger"/>
    <property type="match status" value="1"/>
</dbReference>
<protein>
    <recommendedName>
        <fullName evidence="1">DNA-directed DNA polymerase</fullName>
        <ecNumber evidence="1">2.7.7.7</ecNumber>
    </recommendedName>
</protein>
<keyword evidence="13" id="KW-1185">Reference proteome</keyword>
<dbReference type="AlphaFoldDB" id="A0A0K2SJV4"/>
<dbReference type="STRING" id="1555112.LIP_1528"/>
<dbReference type="PATRIC" id="fig|1555112.3.peg.1560"/>
<dbReference type="GO" id="GO:0008408">
    <property type="term" value="F:3'-5' exonuclease activity"/>
    <property type="evidence" value="ECO:0007669"/>
    <property type="project" value="InterPro"/>
</dbReference>
<evidence type="ECO:0000256" key="4">
    <source>
        <dbReference type="ARBA" id="ARBA00022695"/>
    </source>
</evidence>
<evidence type="ECO:0000256" key="2">
    <source>
        <dbReference type="ARBA" id="ARBA00022490"/>
    </source>
</evidence>
<proteinExistence type="predicted"/>
<keyword evidence="3" id="KW-0808">Transferase</keyword>
<dbReference type="Pfam" id="PF02811">
    <property type="entry name" value="PHP"/>
    <property type="match status" value="1"/>
</dbReference>
<evidence type="ECO:0000259" key="11">
    <source>
        <dbReference type="SMART" id="SM00481"/>
    </source>
</evidence>
<organism evidence="12 13">
    <name type="scientific">Limnochorda pilosa</name>
    <dbReference type="NCBI Taxonomy" id="1555112"/>
    <lineage>
        <taxon>Bacteria</taxon>
        <taxon>Bacillati</taxon>
        <taxon>Bacillota</taxon>
        <taxon>Limnochordia</taxon>
        <taxon>Limnochordales</taxon>
        <taxon>Limnochordaceae</taxon>
        <taxon>Limnochorda</taxon>
    </lineage>
</organism>
<evidence type="ECO:0000256" key="10">
    <source>
        <dbReference type="SAM" id="MobiDB-lite"/>
    </source>
</evidence>
<dbReference type="PANTHER" id="PTHR32294">
    <property type="entry name" value="DNA POLYMERASE III SUBUNIT ALPHA"/>
    <property type="match status" value="1"/>
</dbReference>
<dbReference type="InterPro" id="IPR040982">
    <property type="entry name" value="DNA_pol3_finger"/>
</dbReference>
<dbReference type="InterPro" id="IPR016195">
    <property type="entry name" value="Pol/histidinol_Pase-like"/>
</dbReference>
<dbReference type="KEGG" id="lpil:LIP_1528"/>
<dbReference type="NCBIfam" id="TIGR00594">
    <property type="entry name" value="polc"/>
    <property type="match status" value="1"/>
</dbReference>
<comment type="catalytic activity">
    <reaction evidence="9">
        <text>DNA(n) + a 2'-deoxyribonucleoside 5'-triphosphate = DNA(n+1) + diphosphate</text>
        <dbReference type="Rhea" id="RHEA:22508"/>
        <dbReference type="Rhea" id="RHEA-COMP:17339"/>
        <dbReference type="Rhea" id="RHEA-COMP:17340"/>
        <dbReference type="ChEBI" id="CHEBI:33019"/>
        <dbReference type="ChEBI" id="CHEBI:61560"/>
        <dbReference type="ChEBI" id="CHEBI:173112"/>
        <dbReference type="EC" id="2.7.7.7"/>
    </reaction>
</comment>
<dbReference type="InterPro" id="IPR004013">
    <property type="entry name" value="PHP_dom"/>
</dbReference>
<reference evidence="13" key="2">
    <citation type="journal article" date="2016" name="Int. J. Syst. Evol. Microbiol.">
        <title>Complete genome sequence and cell structure of Limnochorda pilosa, a Gram-negative spore-former within the phylum Firmicutes.</title>
        <authorList>
            <person name="Watanabe M."/>
            <person name="Kojima H."/>
            <person name="Fukui M."/>
        </authorList>
    </citation>
    <scope>NUCLEOTIDE SEQUENCE [LARGE SCALE GENOMIC DNA]</scope>
    <source>
        <strain evidence="13">HC45</strain>
    </source>
</reference>
<dbReference type="GO" id="GO:0006260">
    <property type="term" value="P:DNA replication"/>
    <property type="evidence" value="ECO:0007669"/>
    <property type="project" value="UniProtKB-KW"/>
</dbReference>
<dbReference type="PANTHER" id="PTHR32294:SF4">
    <property type="entry name" value="ERROR-PRONE DNA POLYMERASE"/>
    <property type="match status" value="1"/>
</dbReference>
<keyword evidence="7" id="KW-0239">DNA-directed DNA polymerase</keyword>
<dbReference type="Pfam" id="PF14579">
    <property type="entry name" value="HHH_6"/>
    <property type="match status" value="1"/>
</dbReference>